<dbReference type="SUPFAM" id="SSF48350">
    <property type="entry name" value="GTPase activation domain, GAP"/>
    <property type="match status" value="1"/>
</dbReference>
<feature type="region of interest" description="Disordered" evidence="3">
    <location>
        <begin position="1"/>
        <end position="46"/>
    </location>
</feature>
<feature type="compositionally biased region" description="Low complexity" evidence="3">
    <location>
        <begin position="482"/>
        <end position="505"/>
    </location>
</feature>
<dbReference type="GO" id="GO:0005096">
    <property type="term" value="F:GTPase activator activity"/>
    <property type="evidence" value="ECO:0007669"/>
    <property type="project" value="UniProtKB-KW"/>
</dbReference>
<feature type="region of interest" description="Disordered" evidence="3">
    <location>
        <begin position="350"/>
        <end position="388"/>
    </location>
</feature>
<dbReference type="PANTHER" id="PTHR23176">
    <property type="entry name" value="RHO/RAC/CDC GTPASE-ACTIVATING PROTEIN"/>
    <property type="match status" value="1"/>
</dbReference>
<feature type="domain" description="PX" evidence="5">
    <location>
        <begin position="599"/>
        <end position="715"/>
    </location>
</feature>
<feature type="region of interest" description="Disordered" evidence="3">
    <location>
        <begin position="118"/>
        <end position="242"/>
    </location>
</feature>
<dbReference type="Pfam" id="PF00787">
    <property type="entry name" value="PX"/>
    <property type="match status" value="1"/>
</dbReference>
<feature type="compositionally biased region" description="Polar residues" evidence="3">
    <location>
        <begin position="539"/>
        <end position="556"/>
    </location>
</feature>
<dbReference type="Pfam" id="PF00169">
    <property type="entry name" value="PH"/>
    <property type="match status" value="1"/>
</dbReference>
<sequence length="1410" mass="152627">MPSTSPSREKDNRHPFPNTSSPSRQTTLPTASSSQPTSVNPTPYTLDSILAQHASAPDPKLAALDQALSERNLLSSQNSQLWKLIEKQRSGYNQIMKELERVRNERDTYKARLAVAAGGEKRLPSRERVPKQSLDSFVTDNSDHNPRQNLTRFYSEDQVTPRTNSHNLQSTRSQDPLSNSSLTSTSSSSLATNSAASSSTNLSTSQQPSSRLPPLTVPPRPDVLPELSATQDTPPHSFNTATPKYSHFVHGYNDSIMSSLSYSSSSSSTKPSVYPRKSSFTESVTSLSTNEAEGITGSAYAGLATGGKFEYASQLTPQTAPADYSSNPLYTPTTPHVQEPIAAPQIFTSLPTPTAQDRDRLASPASYKSGSNNLAALSPAMNTPLSRDSRISLPDEARQYIANMTESPAPSPRVDAFNKTSSSLSQSFVPVSPGRDKDQEFLDMSDEDDDGDDEDDEDGEDDDYEVVSASGSTPAPSAIAESSQDAIQSGSSSSSSISAVPPRSTSRPHVTITDNFPAPPSTMSPHAEARAEAAYQRQLTADSQGQQFSSSPAYQRSTDDLRPQQLETQNLPTSTMGNAAPSPAGFFRALPLLPTDLPRTKINVSHSYVRPNDRGKEVLSFIVHVDPGNGKEGWKVEKMYSDVLNLDQRVRTSVGKSVGKKIATLPEGKLWKDHAPAKADQRKAVLETYLQTLINLPVKSNDEVIAFFTTDIVKETMQPVMQAGHKEGYLTKRGKNFGGWKTRYFVLQGPVLEYFDCRGGTHLGSITVAGAQIGRQQRSTSTSSTDEEKEYRHAFLIVEAKKGPGGNHPRHVLCAESDNERDSWVEILVRYFTGTYSEEPVAYAPSSATPQYSNGASQAAPRTSVSTDPVRKPSRGMSKDDATKMSDTINTKMFSRPSQDDYSSSSPSNPIPIPIDSRMSERAQQVQPSSLPDSSPLSNPPPLESGQRASSEMGHYPDIQTVRAQQHRQSPELHRQAPKQHASNSHSSPVGTTPSERVPSPEKMESKVKISGPMNGAPIPAGYKFGKDAPPAEAVALLSPSPNDRREKAKSRSFWGFGRPGAGSGGGGVAIPSATFVPRAVFGVNLEESLDVAQIANLPAIVFRSIQYLESKKADQEEGIYRLSGSSAVIKSLKDRFNMEGDVDLLASDEYWDPHAIAGLLKSFLRELPSSILTRELHMRFLAVIDFVDPQERIKELSQLIASLPIANYSLLRALTAHLILIVQNSSVNKMTMRNVGIVFSPTLGIPAGVFSLMLGEFNRVFNVDADKTPQDQDLAEDAEDPDRRNSKRYSEGAADKLLGLSGRSLRSTPAEDVQSDTDEFSIHEDSGTDAEVTVETVESSGESPVGQDHLDPSVTNGKGGRASNLAAGRGLNISVSDRGHRYSRMMGLPTSPRPPPSPGGHSSSPSPAP</sequence>
<keyword evidence="8" id="KW-1185">Reference proteome</keyword>
<dbReference type="InterPro" id="IPR036871">
    <property type="entry name" value="PX_dom_sf"/>
</dbReference>
<dbReference type="Gene3D" id="2.30.29.30">
    <property type="entry name" value="Pleckstrin-homology domain (PH domain)/Phosphotyrosine-binding domain (PTB)"/>
    <property type="match status" value="1"/>
</dbReference>
<feature type="compositionally biased region" description="Low complexity" evidence="3">
    <location>
        <begin position="895"/>
        <end position="908"/>
    </location>
</feature>
<dbReference type="GO" id="GO:0007165">
    <property type="term" value="P:signal transduction"/>
    <property type="evidence" value="ECO:0007669"/>
    <property type="project" value="InterPro"/>
</dbReference>
<feature type="compositionally biased region" description="Low complexity" evidence="3">
    <location>
        <begin position="1400"/>
        <end position="1410"/>
    </location>
</feature>
<proteinExistence type="predicted"/>
<feature type="compositionally biased region" description="Low complexity" evidence="3">
    <location>
        <begin position="1330"/>
        <end position="1347"/>
    </location>
</feature>
<keyword evidence="2" id="KW-0175">Coiled coil</keyword>
<dbReference type="GO" id="GO:0005737">
    <property type="term" value="C:cytoplasm"/>
    <property type="evidence" value="ECO:0007669"/>
    <property type="project" value="TreeGrafter"/>
</dbReference>
<feature type="compositionally biased region" description="Polar residues" evidence="3">
    <location>
        <begin position="846"/>
        <end position="867"/>
    </location>
</feature>
<dbReference type="GO" id="GO:0035091">
    <property type="term" value="F:phosphatidylinositol binding"/>
    <property type="evidence" value="ECO:0007669"/>
    <property type="project" value="InterPro"/>
</dbReference>
<feature type="region of interest" description="Disordered" evidence="3">
    <location>
        <begin position="844"/>
        <end position="951"/>
    </location>
</feature>
<dbReference type="SMART" id="SM00233">
    <property type="entry name" value="PH"/>
    <property type="match status" value="1"/>
</dbReference>
<feature type="compositionally biased region" description="Basic and acidic residues" evidence="3">
    <location>
        <begin position="119"/>
        <end position="130"/>
    </location>
</feature>
<dbReference type="InterPro" id="IPR001683">
    <property type="entry name" value="PX_dom"/>
</dbReference>
<name>A0A6A4I6H5_9AGAR</name>
<dbReference type="PANTHER" id="PTHR23176:SF129">
    <property type="entry name" value="RHO GTPASE ACTIVATING PROTEIN AT 16F, ISOFORM E-RELATED"/>
    <property type="match status" value="1"/>
</dbReference>
<feature type="compositionally biased region" description="Basic and acidic residues" evidence="3">
    <location>
        <begin position="999"/>
        <end position="1008"/>
    </location>
</feature>
<dbReference type="PROSITE" id="PS50003">
    <property type="entry name" value="PH_DOMAIN"/>
    <property type="match status" value="1"/>
</dbReference>
<dbReference type="EMBL" id="ML769404">
    <property type="protein sequence ID" value="KAE9406186.1"/>
    <property type="molecule type" value="Genomic_DNA"/>
</dbReference>
<dbReference type="SUPFAM" id="SSF50729">
    <property type="entry name" value="PH domain-like"/>
    <property type="match status" value="1"/>
</dbReference>
<evidence type="ECO:0000259" key="6">
    <source>
        <dbReference type="PROSITE" id="PS50238"/>
    </source>
</evidence>
<feature type="compositionally biased region" description="Low complexity" evidence="3">
    <location>
        <begin position="1298"/>
        <end position="1308"/>
    </location>
</feature>
<dbReference type="InterPro" id="IPR008936">
    <property type="entry name" value="Rho_GTPase_activation_prot"/>
</dbReference>
<dbReference type="PROSITE" id="PS50238">
    <property type="entry name" value="RHOGAP"/>
    <property type="match status" value="1"/>
</dbReference>
<feature type="compositionally biased region" description="Polar residues" evidence="3">
    <location>
        <begin position="981"/>
        <end position="995"/>
    </location>
</feature>
<feature type="coiled-coil region" evidence="2">
    <location>
        <begin position="85"/>
        <end position="112"/>
    </location>
</feature>
<dbReference type="InterPro" id="IPR011993">
    <property type="entry name" value="PH-like_dom_sf"/>
</dbReference>
<protein>
    <submittedName>
        <fullName evidence="7">RhoGAP-domain-containing protein</fullName>
    </submittedName>
</protein>
<dbReference type="SUPFAM" id="SSF64268">
    <property type="entry name" value="PX domain"/>
    <property type="match status" value="1"/>
</dbReference>
<feature type="compositionally biased region" description="Low complexity" evidence="3">
    <location>
        <begin position="421"/>
        <end position="433"/>
    </location>
</feature>
<evidence type="ECO:0000313" key="8">
    <source>
        <dbReference type="Proteomes" id="UP000799118"/>
    </source>
</evidence>
<dbReference type="CDD" id="cd06093">
    <property type="entry name" value="PX_domain"/>
    <property type="match status" value="1"/>
</dbReference>
<feature type="compositionally biased region" description="Low complexity" evidence="3">
    <location>
        <begin position="178"/>
        <end position="205"/>
    </location>
</feature>
<dbReference type="OrthoDB" id="185175at2759"/>
<feature type="compositionally biased region" description="Acidic residues" evidence="3">
    <location>
        <begin position="441"/>
        <end position="465"/>
    </location>
</feature>
<dbReference type="SMART" id="SM00312">
    <property type="entry name" value="PX"/>
    <property type="match status" value="1"/>
</dbReference>
<dbReference type="Proteomes" id="UP000799118">
    <property type="component" value="Unassembled WGS sequence"/>
</dbReference>
<feature type="domain" description="Rho-GAP" evidence="6">
    <location>
        <begin position="1084"/>
        <end position="1276"/>
    </location>
</feature>
<feature type="compositionally biased region" description="Low complexity" evidence="3">
    <location>
        <begin position="259"/>
        <end position="272"/>
    </location>
</feature>
<feature type="compositionally biased region" description="Polar residues" evidence="3">
    <location>
        <begin position="228"/>
        <end position="242"/>
    </location>
</feature>
<feature type="region of interest" description="Disordered" evidence="3">
    <location>
        <begin position="404"/>
        <end position="561"/>
    </location>
</feature>
<keyword evidence="1" id="KW-0343">GTPase activation</keyword>
<evidence type="ECO:0000313" key="7">
    <source>
        <dbReference type="EMBL" id="KAE9406186.1"/>
    </source>
</evidence>
<dbReference type="Gene3D" id="3.30.1520.10">
    <property type="entry name" value="Phox-like domain"/>
    <property type="match status" value="1"/>
</dbReference>
<feature type="region of interest" description="Disordered" evidence="3">
    <location>
        <begin position="963"/>
        <end position="1057"/>
    </location>
</feature>
<feature type="region of interest" description="Disordered" evidence="3">
    <location>
        <begin position="1269"/>
        <end position="1410"/>
    </location>
</feature>
<feature type="domain" description="PH" evidence="4">
    <location>
        <begin position="723"/>
        <end position="833"/>
    </location>
</feature>
<feature type="compositionally biased region" description="Basic and acidic residues" evidence="3">
    <location>
        <begin position="1282"/>
        <end position="1295"/>
    </location>
</feature>
<organism evidence="7 8">
    <name type="scientific">Gymnopus androsaceus JB14</name>
    <dbReference type="NCBI Taxonomy" id="1447944"/>
    <lineage>
        <taxon>Eukaryota</taxon>
        <taxon>Fungi</taxon>
        <taxon>Dikarya</taxon>
        <taxon>Basidiomycota</taxon>
        <taxon>Agaricomycotina</taxon>
        <taxon>Agaricomycetes</taxon>
        <taxon>Agaricomycetidae</taxon>
        <taxon>Agaricales</taxon>
        <taxon>Marasmiineae</taxon>
        <taxon>Omphalotaceae</taxon>
        <taxon>Gymnopus</taxon>
    </lineage>
</organism>
<feature type="compositionally biased region" description="Polar residues" evidence="3">
    <location>
        <begin position="147"/>
        <end position="177"/>
    </location>
</feature>
<dbReference type="PROSITE" id="PS50195">
    <property type="entry name" value="PX"/>
    <property type="match status" value="1"/>
</dbReference>
<dbReference type="Pfam" id="PF00620">
    <property type="entry name" value="RhoGAP"/>
    <property type="match status" value="1"/>
</dbReference>
<feature type="compositionally biased region" description="Polar residues" evidence="3">
    <location>
        <begin position="366"/>
        <end position="386"/>
    </location>
</feature>
<evidence type="ECO:0000259" key="4">
    <source>
        <dbReference type="PROSITE" id="PS50003"/>
    </source>
</evidence>
<dbReference type="InterPro" id="IPR000198">
    <property type="entry name" value="RhoGAP_dom"/>
</dbReference>
<evidence type="ECO:0000256" key="1">
    <source>
        <dbReference type="ARBA" id="ARBA00022468"/>
    </source>
</evidence>
<feature type="region of interest" description="Disordered" evidence="3">
    <location>
        <begin position="259"/>
        <end position="278"/>
    </location>
</feature>
<accession>A0A6A4I6H5</accession>
<dbReference type="SMART" id="SM00324">
    <property type="entry name" value="RhoGAP"/>
    <property type="match status" value="1"/>
</dbReference>
<evidence type="ECO:0000256" key="2">
    <source>
        <dbReference type="SAM" id="Coils"/>
    </source>
</evidence>
<dbReference type="CDD" id="cd13277">
    <property type="entry name" value="PH_Bem3"/>
    <property type="match status" value="1"/>
</dbReference>
<feature type="compositionally biased region" description="Polar residues" evidence="3">
    <location>
        <begin position="17"/>
        <end position="45"/>
    </location>
</feature>
<dbReference type="Gene3D" id="1.10.555.10">
    <property type="entry name" value="Rho GTPase activation protein"/>
    <property type="match status" value="1"/>
</dbReference>
<dbReference type="InterPro" id="IPR001849">
    <property type="entry name" value="PH_domain"/>
</dbReference>
<gene>
    <name evidence="7" type="ORF">BT96DRAFT_934429</name>
</gene>
<feature type="compositionally biased region" description="Low complexity" evidence="3">
    <location>
        <begin position="928"/>
        <end position="937"/>
    </location>
</feature>
<reference evidence="7" key="1">
    <citation type="journal article" date="2019" name="Environ. Microbiol.">
        <title>Fungal ecological strategies reflected in gene transcription - a case study of two litter decomposers.</title>
        <authorList>
            <person name="Barbi F."/>
            <person name="Kohler A."/>
            <person name="Barry K."/>
            <person name="Baskaran P."/>
            <person name="Daum C."/>
            <person name="Fauchery L."/>
            <person name="Ihrmark K."/>
            <person name="Kuo A."/>
            <person name="LaButti K."/>
            <person name="Lipzen A."/>
            <person name="Morin E."/>
            <person name="Grigoriev I.V."/>
            <person name="Henrissat B."/>
            <person name="Lindahl B."/>
            <person name="Martin F."/>
        </authorList>
    </citation>
    <scope>NUCLEOTIDE SEQUENCE</scope>
    <source>
        <strain evidence="7">JB14</strain>
    </source>
</reference>
<evidence type="ECO:0000256" key="3">
    <source>
        <dbReference type="SAM" id="MobiDB-lite"/>
    </source>
</evidence>
<dbReference type="InterPro" id="IPR050729">
    <property type="entry name" value="Rho-GAP"/>
</dbReference>
<evidence type="ECO:0000259" key="5">
    <source>
        <dbReference type="PROSITE" id="PS50195"/>
    </source>
</evidence>